<dbReference type="EMBL" id="KI965072">
    <property type="protein sequence ID" value="EUC26891.1"/>
    <property type="molecule type" value="Genomic_DNA"/>
</dbReference>
<reference evidence="1 2" key="1">
    <citation type="journal article" date="2013" name="PLoS Genet.">
        <title>Comparative genome structure, secondary metabolite, and effector coding capacity across Cochliobolus pathogens.</title>
        <authorList>
            <person name="Condon B.J."/>
            <person name="Leng Y."/>
            <person name="Wu D."/>
            <person name="Bushley K.E."/>
            <person name="Ohm R.A."/>
            <person name="Otillar R."/>
            <person name="Martin J."/>
            <person name="Schackwitz W."/>
            <person name="Grimwood J."/>
            <person name="MohdZainudin N."/>
            <person name="Xue C."/>
            <person name="Wang R."/>
            <person name="Manning V.A."/>
            <person name="Dhillon B."/>
            <person name="Tu Z.J."/>
            <person name="Steffenson B.J."/>
            <person name="Salamov A."/>
            <person name="Sun H."/>
            <person name="Lowry S."/>
            <person name="LaButti K."/>
            <person name="Han J."/>
            <person name="Copeland A."/>
            <person name="Lindquist E."/>
            <person name="Barry K."/>
            <person name="Schmutz J."/>
            <person name="Baker S.E."/>
            <person name="Ciuffetti L.M."/>
            <person name="Grigoriev I.V."/>
            <person name="Zhong S."/>
            <person name="Turgeon B.G."/>
        </authorList>
    </citation>
    <scope>NUCLEOTIDE SEQUENCE [LARGE SCALE GENOMIC DNA]</scope>
    <source>
        <strain evidence="1 2">26-R-13</strain>
    </source>
</reference>
<dbReference type="GeneID" id="19144581"/>
<dbReference type="RefSeq" id="XP_007718801.1">
    <property type="nucleotide sequence ID" value="XM_007720611.1"/>
</dbReference>
<dbReference type="KEGG" id="bze:COCCADRAFT_113099"/>
<protein>
    <submittedName>
        <fullName evidence="1">Uncharacterized protein</fullName>
    </submittedName>
</protein>
<keyword evidence="2" id="KW-1185">Reference proteome</keyword>
<dbReference type="AlphaFoldDB" id="W6Y6H5"/>
<gene>
    <name evidence="1" type="ORF">COCCADRAFT_113099</name>
</gene>
<accession>W6Y6H5</accession>
<dbReference type="HOGENOM" id="CLU_3055872_0_0_1"/>
<evidence type="ECO:0000313" key="2">
    <source>
        <dbReference type="Proteomes" id="UP000053841"/>
    </source>
</evidence>
<dbReference type="Proteomes" id="UP000053841">
    <property type="component" value="Unassembled WGS sequence"/>
</dbReference>
<sequence>AIINVTVVLNSRLIVRSRRVIASRRVSLSRFGTEHTKLNFVYRSKAWNIYRCPL</sequence>
<feature type="non-terminal residue" evidence="1">
    <location>
        <position position="1"/>
    </location>
</feature>
<name>W6Y6H5_COCC2</name>
<proteinExistence type="predicted"/>
<organism evidence="1 2">
    <name type="scientific">Cochliobolus carbonum (strain 26-R-13)</name>
    <name type="common">Maize leaf spot fungus</name>
    <name type="synonym">Bipolaris zeicola</name>
    <dbReference type="NCBI Taxonomy" id="930089"/>
    <lineage>
        <taxon>Eukaryota</taxon>
        <taxon>Fungi</taxon>
        <taxon>Dikarya</taxon>
        <taxon>Ascomycota</taxon>
        <taxon>Pezizomycotina</taxon>
        <taxon>Dothideomycetes</taxon>
        <taxon>Pleosporomycetidae</taxon>
        <taxon>Pleosporales</taxon>
        <taxon>Pleosporineae</taxon>
        <taxon>Pleosporaceae</taxon>
        <taxon>Bipolaris</taxon>
    </lineage>
</organism>
<evidence type="ECO:0000313" key="1">
    <source>
        <dbReference type="EMBL" id="EUC26891.1"/>
    </source>
</evidence>